<organism evidence="3">
    <name type="scientific">Gongylonema pulchrum</name>
    <dbReference type="NCBI Taxonomy" id="637853"/>
    <lineage>
        <taxon>Eukaryota</taxon>
        <taxon>Metazoa</taxon>
        <taxon>Ecdysozoa</taxon>
        <taxon>Nematoda</taxon>
        <taxon>Chromadorea</taxon>
        <taxon>Rhabditida</taxon>
        <taxon>Spirurina</taxon>
        <taxon>Spiruromorpha</taxon>
        <taxon>Spiruroidea</taxon>
        <taxon>Gongylonematidae</taxon>
        <taxon>Gongylonema</taxon>
    </lineage>
</organism>
<evidence type="ECO:0000313" key="3">
    <source>
        <dbReference type="WBParaSite" id="GPUH_0000099901-mRNA-1"/>
    </source>
</evidence>
<reference evidence="3" key="1">
    <citation type="submission" date="2016-06" db="UniProtKB">
        <authorList>
            <consortium name="WormBaseParasite"/>
        </authorList>
    </citation>
    <scope>IDENTIFICATION</scope>
</reference>
<keyword evidence="2" id="KW-1185">Reference proteome</keyword>
<dbReference type="WBParaSite" id="GPUH_0000099901-mRNA-1">
    <property type="protein sequence ID" value="GPUH_0000099901-mRNA-1"/>
    <property type="gene ID" value="GPUH_0000099901"/>
</dbReference>
<dbReference type="Proteomes" id="UP000271098">
    <property type="component" value="Unassembled WGS sequence"/>
</dbReference>
<proteinExistence type="predicted"/>
<dbReference type="OrthoDB" id="5801522at2759"/>
<gene>
    <name evidence="1" type="ORF">GPUH_LOCUS999</name>
</gene>
<evidence type="ECO:0000313" key="1">
    <source>
        <dbReference type="EMBL" id="VDK29187.1"/>
    </source>
</evidence>
<evidence type="ECO:0000313" key="2">
    <source>
        <dbReference type="Proteomes" id="UP000271098"/>
    </source>
</evidence>
<name>A0A183CX08_9BILA</name>
<sequence>MNPLLPESNSNPVLPYYPGSVPSPYGPAVPTLPQPTDQLQGRTFICHMNILNQANQAYTDHNRYEYREASQMILSAVSKQCVKNELKQSVLQQYLENVQILELRTA</sequence>
<reference evidence="1 2" key="2">
    <citation type="submission" date="2018-11" db="EMBL/GenBank/DDBJ databases">
        <authorList>
            <consortium name="Pathogen Informatics"/>
        </authorList>
    </citation>
    <scope>NUCLEOTIDE SEQUENCE [LARGE SCALE GENOMIC DNA]</scope>
</reference>
<protein>
    <submittedName>
        <fullName evidence="3">Focal_AT domain-containing protein</fullName>
    </submittedName>
</protein>
<dbReference type="EMBL" id="UYRT01001085">
    <property type="protein sequence ID" value="VDK29187.1"/>
    <property type="molecule type" value="Genomic_DNA"/>
</dbReference>
<dbReference type="AlphaFoldDB" id="A0A183CX08"/>
<accession>A0A183CX08</accession>